<dbReference type="Pfam" id="PF01734">
    <property type="entry name" value="Patatin"/>
    <property type="match status" value="1"/>
</dbReference>
<dbReference type="PANTHER" id="PTHR14226">
    <property type="entry name" value="NEUROPATHY TARGET ESTERASE/SWISS CHEESE D.MELANOGASTER"/>
    <property type="match status" value="1"/>
</dbReference>
<comment type="caution">
    <text evidence="4">Lacks conserved residue(s) required for the propagation of feature annotation.</text>
</comment>
<feature type="short sequence motif" description="DGA/G" evidence="4">
    <location>
        <begin position="159"/>
        <end position="161"/>
    </location>
</feature>
<keyword evidence="2 4" id="KW-0442">Lipid degradation</keyword>
<dbReference type="InterPro" id="IPR037483">
    <property type="entry name" value="YjjU-like"/>
</dbReference>
<keyword evidence="3 4" id="KW-0443">Lipid metabolism</keyword>
<evidence type="ECO:0000256" key="1">
    <source>
        <dbReference type="ARBA" id="ARBA00022801"/>
    </source>
</evidence>
<dbReference type="CDD" id="cd07208">
    <property type="entry name" value="Pat_hypo_Ecoli_yjju_like"/>
    <property type="match status" value="1"/>
</dbReference>
<feature type="short sequence motif" description="GXSXG" evidence="4">
    <location>
        <begin position="36"/>
        <end position="40"/>
    </location>
</feature>
<dbReference type="SUPFAM" id="SSF52151">
    <property type="entry name" value="FabD/lysophospholipase-like"/>
    <property type="match status" value="1"/>
</dbReference>
<dbReference type="InterPro" id="IPR045943">
    <property type="entry name" value="DUF6363"/>
</dbReference>
<dbReference type="GO" id="GO:0016042">
    <property type="term" value="P:lipid catabolic process"/>
    <property type="evidence" value="ECO:0007669"/>
    <property type="project" value="UniProtKB-UniRule"/>
</dbReference>
<gene>
    <name evidence="6" type="ORF">GTC17253_00790</name>
</gene>
<dbReference type="GO" id="GO:0016787">
    <property type="term" value="F:hydrolase activity"/>
    <property type="evidence" value="ECO:0007669"/>
    <property type="project" value="UniProtKB-UniRule"/>
</dbReference>
<feature type="active site" description="Proton acceptor" evidence="4">
    <location>
        <position position="159"/>
    </location>
</feature>
<dbReference type="Pfam" id="PF19890">
    <property type="entry name" value="DUF6363"/>
    <property type="match status" value="1"/>
</dbReference>
<evidence type="ECO:0000256" key="3">
    <source>
        <dbReference type="ARBA" id="ARBA00023098"/>
    </source>
</evidence>
<dbReference type="InterPro" id="IPR016035">
    <property type="entry name" value="Acyl_Trfase/lysoPLipase"/>
</dbReference>
<dbReference type="PANTHER" id="PTHR14226:SF25">
    <property type="entry name" value="PHOSPHOESTERASE"/>
    <property type="match status" value="1"/>
</dbReference>
<organism evidence="6">
    <name type="scientific">Prevotella sp. GTC17253</name>
    <dbReference type="NCBI Taxonomy" id="3236793"/>
    <lineage>
        <taxon>Bacteria</taxon>
        <taxon>Pseudomonadati</taxon>
        <taxon>Bacteroidota</taxon>
        <taxon>Bacteroidia</taxon>
        <taxon>Bacteroidales</taxon>
        <taxon>Prevotellaceae</taxon>
        <taxon>Prevotella</taxon>
    </lineage>
</organism>
<reference evidence="6" key="1">
    <citation type="submission" date="2024-07" db="EMBL/GenBank/DDBJ databases">
        <title>Complete genome sequence of Prevotella sp. YM-2024 GTC17253.</title>
        <authorList>
            <person name="Hayashi M."/>
            <person name="Muto Y."/>
            <person name="Tanaka K."/>
            <person name="Niwa H."/>
        </authorList>
    </citation>
    <scope>NUCLEOTIDE SEQUENCE</scope>
    <source>
        <strain evidence="6">GTC17253</strain>
    </source>
</reference>
<dbReference type="InterPro" id="IPR050301">
    <property type="entry name" value="NTE"/>
</dbReference>
<dbReference type="EMBL" id="AP035785">
    <property type="protein sequence ID" value="BFO70113.1"/>
    <property type="molecule type" value="Genomic_DNA"/>
</dbReference>
<keyword evidence="1 4" id="KW-0378">Hydrolase</keyword>
<evidence type="ECO:0000256" key="2">
    <source>
        <dbReference type="ARBA" id="ARBA00022963"/>
    </source>
</evidence>
<sequence>MKKGLVLEGGALRGLFSAGVIDVMMEQGLEPDGLVGVSAGAAFGCNYKSRQPGRCIRYNKRYAHDKRYCSLSSLIKTGDIFGGEFCYHTLPTQLDPFDTDTFDTNPMDFYAVCTDLETGQAEYRRLQEHGYECYEWIRASASMPLVSRIVELDGRKMLDGGLADSIPLQFFQTKGYDRNIVVLTQPAGYTKSPNRLMPLIRWKYRHYPNFVETCANRHTMYNKQLEYVAQEEQAGRALVIRPTARLSIEHISHNPDEMQQVYEHGRETACARISELKEFWKQ</sequence>
<evidence type="ECO:0000259" key="5">
    <source>
        <dbReference type="PROSITE" id="PS51635"/>
    </source>
</evidence>
<accession>A0AB33IL89</accession>
<proteinExistence type="predicted"/>
<protein>
    <submittedName>
        <fullName evidence="6">Patatin family protein</fullName>
    </submittedName>
</protein>
<name>A0AB33IL89_9BACT</name>
<dbReference type="AlphaFoldDB" id="A0AB33IL89"/>
<evidence type="ECO:0000256" key="4">
    <source>
        <dbReference type="PROSITE-ProRule" id="PRU01161"/>
    </source>
</evidence>
<feature type="active site" description="Nucleophile" evidence="4">
    <location>
        <position position="38"/>
    </location>
</feature>
<dbReference type="InterPro" id="IPR002641">
    <property type="entry name" value="PNPLA_dom"/>
</dbReference>
<evidence type="ECO:0000313" key="6">
    <source>
        <dbReference type="EMBL" id="BFO70113.1"/>
    </source>
</evidence>
<dbReference type="Gene3D" id="3.40.1090.10">
    <property type="entry name" value="Cytosolic phospholipase A2 catalytic domain"/>
    <property type="match status" value="2"/>
</dbReference>
<dbReference type="PROSITE" id="PS51635">
    <property type="entry name" value="PNPLA"/>
    <property type="match status" value="1"/>
</dbReference>
<feature type="domain" description="PNPLA" evidence="5">
    <location>
        <begin position="5"/>
        <end position="172"/>
    </location>
</feature>